<comment type="caution">
    <text evidence="2">The sequence shown here is derived from an EMBL/GenBank/DDBJ whole genome shotgun (WGS) entry which is preliminary data.</text>
</comment>
<evidence type="ECO:0000313" key="3">
    <source>
        <dbReference type="Proteomes" id="UP000253647"/>
    </source>
</evidence>
<feature type="domain" description="DUF2357" evidence="1">
    <location>
        <begin position="126"/>
        <end position="372"/>
    </location>
</feature>
<dbReference type="Pfam" id="PF04411">
    <property type="entry name" value="PDDEXK_7"/>
    <property type="match status" value="1"/>
</dbReference>
<proteinExistence type="predicted"/>
<evidence type="ECO:0000259" key="1">
    <source>
        <dbReference type="Pfam" id="PF09823"/>
    </source>
</evidence>
<dbReference type="EMBL" id="QPJI01000001">
    <property type="protein sequence ID" value="RCW75016.1"/>
    <property type="molecule type" value="Genomic_DNA"/>
</dbReference>
<accession>A0A368Y6R1</accession>
<dbReference type="Proteomes" id="UP000253647">
    <property type="component" value="Unassembled WGS sequence"/>
</dbReference>
<name>A0A368Y6R1_MARNT</name>
<dbReference type="RefSeq" id="WP_114433321.1">
    <property type="nucleotide sequence ID" value="NZ_QPJI01000001.1"/>
</dbReference>
<organism evidence="2 3">
    <name type="scientific">Marinobacter nauticus</name>
    <name type="common">Marinobacter hydrocarbonoclasticus</name>
    <name type="synonym">Marinobacter aquaeolei</name>
    <dbReference type="NCBI Taxonomy" id="2743"/>
    <lineage>
        <taxon>Bacteria</taxon>
        <taxon>Pseudomonadati</taxon>
        <taxon>Pseudomonadota</taxon>
        <taxon>Gammaproteobacteria</taxon>
        <taxon>Pseudomonadales</taxon>
        <taxon>Marinobacteraceae</taxon>
        <taxon>Marinobacter</taxon>
    </lineage>
</organism>
<sequence>MPEVLAIKSPDWELTVWTRDQQARERLLEQTLRVRGLEQAAGTEIRLNPAVPAFAVEVGGEPVEILSKVISAVPLDFPVLFENTLYEFEFVFCDTVSGTPAVNHRISRINDAFRFTEKHGVKSLRGSINPGNDVGWLRLPVSYMLGDEERKVAVSVEVFPTKMDMASDVQAIYRRIDAQYPLWRFALAEQTEQEFDRSTSQHQHFPLLWLAQFESLQEQLQDGVRHIIRSPHSRLVTESRMVSADKVKGRVSNRLAERVRGDIASGLGGRRYRVTRKRLSVDTPENRFIKMVLEKSRDNLTRFVELARRADSAPDRNRLSPVFFQTLNGWRQKLERQLANPLFKEIGPCKGMSSESLVLHQKAGYSVVYRCWQKLKMYLGVLGRQASISMKSVAELYEVWCFLEIRDLLLDLGFTENGLDRAIVTQQGLEQVVRDGFYGAFRFARNDGVKVRLAHEPVFRSNTQPISALVTTQKPDVLLEAEFPSGDRFIWLFDAKYRIRDDDATDDYAPDDAINQMHRYRDALIYNDKLNGISGHSRPVYGAFALYPGYYPQSAVNVDRNPYHVAVREIGIGAFPLVPGQVDDSGEAGNAWLRAFLEEKLGANFYGGAANADHLYIQDSARIPATGMLQTRYPELTMVVTGAPQRGRSEDYLQRFRDGSAGWYHMRLYASERDNIPQNLMREIRFCVITSYDAEAGMKRADWLWHVEMVSLVRRSDLAIEQTGKAGVGNDLYWLFKLSPGKRLSVPLKGFPAQGHHLKLCPLDLVDQVGDFSKIRSLYPSVNLTSVV</sequence>
<dbReference type="InterPro" id="IPR007505">
    <property type="entry name" value="PDDEXK_7"/>
</dbReference>
<dbReference type="Pfam" id="PF09823">
    <property type="entry name" value="DUF2357"/>
    <property type="match status" value="1"/>
</dbReference>
<evidence type="ECO:0000313" key="2">
    <source>
        <dbReference type="EMBL" id="RCW75016.1"/>
    </source>
</evidence>
<dbReference type="AlphaFoldDB" id="A0A368Y6R1"/>
<reference evidence="2 3" key="1">
    <citation type="submission" date="2018-07" db="EMBL/GenBank/DDBJ databases">
        <title>Freshwater and sediment microbial communities from various areas in North America, analyzing microbe dynamics in response to fracking.</title>
        <authorList>
            <person name="Lamendella R."/>
        </authorList>
    </citation>
    <scope>NUCLEOTIDE SEQUENCE [LARGE SCALE GENOMIC DNA]</scope>
    <source>
        <strain evidence="2 3">105B</strain>
    </source>
</reference>
<protein>
    <recommendedName>
        <fullName evidence="1">DUF2357 domain-containing protein</fullName>
    </recommendedName>
</protein>
<gene>
    <name evidence="2" type="ORF">DET61_1013</name>
</gene>
<dbReference type="InterPro" id="IPR018633">
    <property type="entry name" value="DUF2357"/>
</dbReference>